<keyword evidence="4 8" id="KW-0547">Nucleotide-binding</keyword>
<evidence type="ECO:0000256" key="10">
    <source>
        <dbReference type="RuleBase" id="RU000520"/>
    </source>
</evidence>
<dbReference type="InterPro" id="IPR042109">
    <property type="entry name" value="Adenylosuccinate_synth_dom1"/>
</dbReference>
<dbReference type="SUPFAM" id="SSF52540">
    <property type="entry name" value="P-loop containing nucleoside triphosphate hydrolases"/>
    <property type="match status" value="1"/>
</dbReference>
<keyword evidence="8" id="KW-0963">Cytoplasm</keyword>
<dbReference type="PANTHER" id="PTHR11846:SF0">
    <property type="entry name" value="ADENYLOSUCCINATE SYNTHETASE"/>
    <property type="match status" value="1"/>
</dbReference>
<feature type="binding site" evidence="8">
    <location>
        <begin position="415"/>
        <end position="417"/>
    </location>
    <ligand>
        <name>GTP</name>
        <dbReference type="ChEBI" id="CHEBI:37565"/>
    </ligand>
</feature>
<organism evidence="11 12">
    <name type="scientific">Limosilactobacillus panis DSM 6035</name>
    <dbReference type="NCBI Taxonomy" id="1423782"/>
    <lineage>
        <taxon>Bacteria</taxon>
        <taxon>Bacillati</taxon>
        <taxon>Bacillota</taxon>
        <taxon>Bacilli</taxon>
        <taxon>Lactobacillales</taxon>
        <taxon>Lactobacillaceae</taxon>
        <taxon>Limosilactobacillus</taxon>
    </lineage>
</organism>
<dbReference type="Gene3D" id="3.90.170.10">
    <property type="entry name" value="Adenylosuccinate Synthetase, subunit A, domain 3"/>
    <property type="match status" value="1"/>
</dbReference>
<evidence type="ECO:0000256" key="8">
    <source>
        <dbReference type="HAMAP-Rule" id="MF_00011"/>
    </source>
</evidence>
<feature type="binding site" description="in other chain" evidence="8">
    <location>
        <position position="241"/>
    </location>
    <ligand>
        <name>IMP</name>
        <dbReference type="ChEBI" id="CHEBI:58053"/>
        <note>ligand shared between dimeric partners</note>
    </ligand>
</feature>
<dbReference type="NCBIfam" id="NF002223">
    <property type="entry name" value="PRK01117.1"/>
    <property type="match status" value="1"/>
</dbReference>
<dbReference type="Proteomes" id="UP000051412">
    <property type="component" value="Unassembled WGS sequence"/>
</dbReference>
<dbReference type="GO" id="GO:0004019">
    <property type="term" value="F:adenylosuccinate synthase activity"/>
    <property type="evidence" value="ECO:0007669"/>
    <property type="project" value="UniProtKB-UniRule"/>
</dbReference>
<keyword evidence="3 8" id="KW-0479">Metal-binding</keyword>
<dbReference type="SMART" id="SM00788">
    <property type="entry name" value="Adenylsucc_synt"/>
    <property type="match status" value="1"/>
</dbReference>
<comment type="pathway">
    <text evidence="8 10">Purine metabolism; AMP biosynthesis via de novo pathway; AMP from IMP: step 1/2.</text>
</comment>
<feature type="binding site" description="in other chain" evidence="8">
    <location>
        <begin position="41"/>
        <end position="44"/>
    </location>
    <ligand>
        <name>IMP</name>
        <dbReference type="ChEBI" id="CHEBI:58053"/>
        <note>ligand shared between dimeric partners</note>
    </ligand>
</feature>
<dbReference type="InterPro" id="IPR027417">
    <property type="entry name" value="P-loop_NTPase"/>
</dbReference>
<feature type="binding site" description="in other chain" evidence="8">
    <location>
        <begin position="16"/>
        <end position="19"/>
    </location>
    <ligand>
        <name>IMP</name>
        <dbReference type="ChEBI" id="CHEBI:58053"/>
        <note>ligand shared between dimeric partners</note>
    </ligand>
</feature>
<evidence type="ECO:0000313" key="12">
    <source>
        <dbReference type="Proteomes" id="UP000051412"/>
    </source>
</evidence>
<feature type="binding site" description="in other chain" evidence="8">
    <location>
        <position position="305"/>
    </location>
    <ligand>
        <name>IMP</name>
        <dbReference type="ChEBI" id="CHEBI:58053"/>
        <note>ligand shared between dimeric partners</note>
    </ligand>
</feature>
<dbReference type="InterPro" id="IPR001114">
    <property type="entry name" value="Adenylosuccinate_synthetase"/>
</dbReference>
<evidence type="ECO:0000256" key="5">
    <source>
        <dbReference type="ARBA" id="ARBA00022755"/>
    </source>
</evidence>
<reference evidence="11 12" key="1">
    <citation type="journal article" date="2015" name="Genome Announc.">
        <title>Expanding the biotechnology potential of lactobacilli through comparative genomics of 213 strains and associated genera.</title>
        <authorList>
            <person name="Sun Z."/>
            <person name="Harris H.M."/>
            <person name="McCann A."/>
            <person name="Guo C."/>
            <person name="Argimon S."/>
            <person name="Zhang W."/>
            <person name="Yang X."/>
            <person name="Jeffery I.B."/>
            <person name="Cooney J.C."/>
            <person name="Kagawa T.F."/>
            <person name="Liu W."/>
            <person name="Song Y."/>
            <person name="Salvetti E."/>
            <person name="Wrobel A."/>
            <person name="Rasinkangas P."/>
            <person name="Parkhill J."/>
            <person name="Rea M.C."/>
            <person name="O'Sullivan O."/>
            <person name="Ritari J."/>
            <person name="Douillard F.P."/>
            <person name="Paul Ross R."/>
            <person name="Yang R."/>
            <person name="Briner A.E."/>
            <person name="Felis G.E."/>
            <person name="de Vos W.M."/>
            <person name="Barrangou R."/>
            <person name="Klaenhammer T.R."/>
            <person name="Caufield P.W."/>
            <person name="Cui Y."/>
            <person name="Zhang H."/>
            <person name="O'Toole P.W."/>
        </authorList>
    </citation>
    <scope>NUCLEOTIDE SEQUENCE [LARGE SCALE GENOMIC DNA]</scope>
    <source>
        <strain evidence="11 12">DSM 6035</strain>
    </source>
</reference>
<dbReference type="PATRIC" id="fig|1423782.4.peg.1859"/>
<feature type="binding site" evidence="8">
    <location>
        <position position="43"/>
    </location>
    <ligand>
        <name>Mg(2+)</name>
        <dbReference type="ChEBI" id="CHEBI:18420"/>
    </ligand>
</feature>
<dbReference type="InterPro" id="IPR042110">
    <property type="entry name" value="Adenylosuccinate_synth_dom2"/>
</dbReference>
<feature type="binding site" evidence="8">
    <location>
        <begin position="43"/>
        <end position="45"/>
    </location>
    <ligand>
        <name>GTP</name>
        <dbReference type="ChEBI" id="CHEBI:37565"/>
    </ligand>
</feature>
<protein>
    <recommendedName>
        <fullName evidence="8 10">Adenylosuccinate synthetase</fullName>
        <shortName evidence="8">AMPSase</shortName>
        <shortName evidence="8">AdSS</shortName>
        <ecNumber evidence="8 10">6.3.4.4</ecNumber>
    </recommendedName>
    <alternativeName>
        <fullName evidence="8">IMP--aspartate ligase</fullName>
    </alternativeName>
</protein>
<comment type="subcellular location">
    <subcellularLocation>
        <location evidence="8">Cytoplasm</location>
    </subcellularLocation>
</comment>
<gene>
    <name evidence="8" type="primary">purA</name>
    <name evidence="11" type="ORF">FD32_GL001786</name>
</gene>
<feature type="binding site" description="in other chain" evidence="8">
    <location>
        <position position="131"/>
    </location>
    <ligand>
        <name>IMP</name>
        <dbReference type="ChEBI" id="CHEBI:58053"/>
        <note>ligand shared between dimeric partners</note>
    </ligand>
</feature>
<dbReference type="PROSITE" id="PS00513">
    <property type="entry name" value="ADENYLOSUCCIN_SYN_2"/>
    <property type="match status" value="1"/>
</dbReference>
<dbReference type="PANTHER" id="PTHR11846">
    <property type="entry name" value="ADENYLOSUCCINATE SYNTHETASE"/>
    <property type="match status" value="1"/>
</dbReference>
<comment type="caution">
    <text evidence="11">The sequence shown here is derived from an EMBL/GenBank/DDBJ whole genome shotgun (WGS) entry which is preliminary data.</text>
</comment>
<dbReference type="Gene3D" id="1.10.300.10">
    <property type="entry name" value="Adenylosuccinate Synthetase, subunit A, domain 2"/>
    <property type="match status" value="1"/>
</dbReference>
<dbReference type="UniPathway" id="UPA00075">
    <property type="reaction ID" value="UER00335"/>
</dbReference>
<evidence type="ECO:0000256" key="7">
    <source>
        <dbReference type="ARBA" id="ARBA00023134"/>
    </source>
</evidence>
<sequence length="435" mass="48005">MKIMSSVVIVGSQWGDEGKGKMTDYLSQNADVVVRSQGGNNAGHTIAFNGKKFALRLVPSGIFGKDKLVVIGNGVVINPPALLKELHYLQDNGIDTSGLRISSRSHVTFPYHILLDKCQEKAKGDHKVGTTKNGIGPTYMDKVSRVGIRMCDLLEKDTFKIKLQRNLAEKNELFTKLYHVDPINFDDIFESYYEYGQELKKYVTDTARIVNDAVDDGKRVLFEGAQGVMLDVDQGTYPYVTASNPIAGGVCTGVGIGPNKIDTVVGICKAYSTRVGAGPFPSELTDEVGDQIRETGHEYGTVTGRPRRVGWFDSVAMRHARRVSGLSCLSLNLLDVLTGLKTIKICKAYKLDGKEIDYYPASLKELERCEPVYDELPGWDEDITGVKKFEDLPENAQNYLKRVSELSNVPVATVSVGADRIQTIIVKDPWDIAEK</sequence>
<dbReference type="EC" id="6.3.4.4" evidence="8 10"/>
<feature type="binding site" description="in other chain" evidence="8">
    <location>
        <position position="226"/>
    </location>
    <ligand>
        <name>IMP</name>
        <dbReference type="ChEBI" id="CHEBI:58053"/>
        <note>ligand shared between dimeric partners</note>
    </ligand>
</feature>
<dbReference type="FunFam" id="3.90.170.10:FF:000001">
    <property type="entry name" value="Adenylosuccinate synthetase"/>
    <property type="match status" value="1"/>
</dbReference>
<feature type="binding site" evidence="8">
    <location>
        <position position="145"/>
    </location>
    <ligand>
        <name>IMP</name>
        <dbReference type="ChEBI" id="CHEBI:58053"/>
        <note>ligand shared between dimeric partners</note>
    </ligand>
</feature>
<feature type="binding site" evidence="8">
    <location>
        <position position="307"/>
    </location>
    <ligand>
        <name>GTP</name>
        <dbReference type="ChEBI" id="CHEBI:37565"/>
    </ligand>
</feature>
<dbReference type="GO" id="GO:0005737">
    <property type="term" value="C:cytoplasm"/>
    <property type="evidence" value="ECO:0007669"/>
    <property type="project" value="UniProtKB-SubCell"/>
</dbReference>
<dbReference type="InterPro" id="IPR018220">
    <property type="entry name" value="Adenylosuccin_syn_GTP-bd"/>
</dbReference>
<keyword evidence="6 8" id="KW-0460">Magnesium</keyword>
<feature type="binding site" evidence="8">
    <location>
        <begin position="15"/>
        <end position="21"/>
    </location>
    <ligand>
        <name>GTP</name>
        <dbReference type="ChEBI" id="CHEBI:37565"/>
    </ligand>
</feature>
<dbReference type="GO" id="GO:0044208">
    <property type="term" value="P:'de novo' AMP biosynthetic process"/>
    <property type="evidence" value="ECO:0007669"/>
    <property type="project" value="UniProtKB-UniRule"/>
</dbReference>
<comment type="catalytic activity">
    <reaction evidence="8 10">
        <text>IMP + L-aspartate + GTP = N(6)-(1,2-dicarboxyethyl)-AMP + GDP + phosphate + 2 H(+)</text>
        <dbReference type="Rhea" id="RHEA:15753"/>
        <dbReference type="ChEBI" id="CHEBI:15378"/>
        <dbReference type="ChEBI" id="CHEBI:29991"/>
        <dbReference type="ChEBI" id="CHEBI:37565"/>
        <dbReference type="ChEBI" id="CHEBI:43474"/>
        <dbReference type="ChEBI" id="CHEBI:57567"/>
        <dbReference type="ChEBI" id="CHEBI:58053"/>
        <dbReference type="ChEBI" id="CHEBI:58189"/>
        <dbReference type="EC" id="6.3.4.4"/>
    </reaction>
</comment>
<dbReference type="InterPro" id="IPR033128">
    <property type="entry name" value="Adenylosuccin_syn_Lys_AS"/>
</dbReference>
<accession>A0A0R1XK33</accession>
<dbReference type="FunFam" id="1.10.300.10:FF:000001">
    <property type="entry name" value="Adenylosuccinate synthetase"/>
    <property type="match status" value="1"/>
</dbReference>
<evidence type="ECO:0000256" key="6">
    <source>
        <dbReference type="ARBA" id="ARBA00022842"/>
    </source>
</evidence>
<evidence type="ECO:0000256" key="4">
    <source>
        <dbReference type="ARBA" id="ARBA00022741"/>
    </source>
</evidence>
<dbReference type="PROSITE" id="PS01266">
    <property type="entry name" value="ADENYLOSUCCIN_SYN_1"/>
    <property type="match status" value="1"/>
</dbReference>
<evidence type="ECO:0000256" key="9">
    <source>
        <dbReference type="PROSITE-ProRule" id="PRU10134"/>
    </source>
</evidence>
<comment type="function">
    <text evidence="8">Plays an important role in the de novo pathway of purine nucleotide biosynthesis. Catalyzes the first committed step in the biosynthesis of AMP from IMP.</text>
</comment>
<feature type="active site" description="Proton acceptor" evidence="8">
    <location>
        <position position="16"/>
    </location>
</feature>
<dbReference type="GO" id="GO:0046040">
    <property type="term" value="P:IMP metabolic process"/>
    <property type="evidence" value="ECO:0007669"/>
    <property type="project" value="TreeGrafter"/>
</dbReference>
<dbReference type="Gene3D" id="3.40.440.10">
    <property type="entry name" value="Adenylosuccinate Synthetase, subunit A, domain 1"/>
    <property type="match status" value="1"/>
</dbReference>
<keyword evidence="5 8" id="KW-0658">Purine biosynthesis</keyword>
<dbReference type="GO" id="GO:0005525">
    <property type="term" value="F:GTP binding"/>
    <property type="evidence" value="ECO:0007669"/>
    <property type="project" value="UniProtKB-UniRule"/>
</dbReference>
<comment type="similarity">
    <text evidence="8 10">Belongs to the adenylosuccinate synthetase family.</text>
</comment>
<dbReference type="EMBL" id="AZGM01000046">
    <property type="protein sequence ID" value="KRM28185.1"/>
    <property type="molecule type" value="Genomic_DNA"/>
</dbReference>
<dbReference type="Pfam" id="PF00709">
    <property type="entry name" value="Adenylsucc_synt"/>
    <property type="match status" value="1"/>
</dbReference>
<feature type="binding site" evidence="8">
    <location>
        <position position="16"/>
    </location>
    <ligand>
        <name>Mg(2+)</name>
        <dbReference type="ChEBI" id="CHEBI:18420"/>
    </ligand>
</feature>
<feature type="active site" description="Proton donor" evidence="8">
    <location>
        <position position="44"/>
    </location>
</feature>
<evidence type="ECO:0000256" key="1">
    <source>
        <dbReference type="ARBA" id="ARBA00011738"/>
    </source>
</evidence>
<comment type="cofactor">
    <cofactor evidence="8">
        <name>Mg(2+)</name>
        <dbReference type="ChEBI" id="CHEBI:18420"/>
    </cofactor>
    <text evidence="8">Binds 1 Mg(2+) ion per subunit.</text>
</comment>
<dbReference type="InterPro" id="IPR042111">
    <property type="entry name" value="Adenylosuccinate_synth_dom3"/>
</dbReference>
<keyword evidence="7 8" id="KW-0342">GTP-binding</keyword>
<dbReference type="CDD" id="cd03108">
    <property type="entry name" value="AdSS"/>
    <property type="match status" value="1"/>
</dbReference>
<evidence type="ECO:0000256" key="3">
    <source>
        <dbReference type="ARBA" id="ARBA00022723"/>
    </source>
</evidence>
<dbReference type="GO" id="GO:0000287">
    <property type="term" value="F:magnesium ion binding"/>
    <property type="evidence" value="ECO:0007669"/>
    <property type="project" value="UniProtKB-UniRule"/>
</dbReference>
<name>A0A0R1XK33_9LACO</name>
<evidence type="ECO:0000256" key="2">
    <source>
        <dbReference type="ARBA" id="ARBA00022598"/>
    </source>
</evidence>
<dbReference type="AlphaFoldDB" id="A0A0R1XK33"/>
<keyword evidence="12" id="KW-1185">Reference proteome</keyword>
<evidence type="ECO:0000313" key="11">
    <source>
        <dbReference type="EMBL" id="KRM28185.1"/>
    </source>
</evidence>
<feature type="binding site" evidence="8">
    <location>
        <begin position="333"/>
        <end position="335"/>
    </location>
    <ligand>
        <name>GTP</name>
        <dbReference type="ChEBI" id="CHEBI:37565"/>
    </ligand>
</feature>
<dbReference type="HAMAP" id="MF_00011">
    <property type="entry name" value="Adenylosucc_synth"/>
    <property type="match status" value="1"/>
</dbReference>
<comment type="subunit">
    <text evidence="1 8">Homodimer.</text>
</comment>
<feature type="active site" evidence="9">
    <location>
        <position position="142"/>
    </location>
</feature>
<dbReference type="NCBIfam" id="TIGR00184">
    <property type="entry name" value="purA"/>
    <property type="match status" value="1"/>
</dbReference>
<feature type="binding site" evidence="8">
    <location>
        <begin position="301"/>
        <end position="307"/>
    </location>
    <ligand>
        <name>substrate</name>
    </ligand>
</feature>
<proteinExistence type="inferred from homology"/>
<keyword evidence="2 8" id="KW-0436">Ligase</keyword>
<dbReference type="STRING" id="1423782.FD32_GL001786"/>